<dbReference type="InterPro" id="IPR052298">
    <property type="entry name" value="ZMYND10"/>
</dbReference>
<evidence type="ECO:0000256" key="12">
    <source>
        <dbReference type="ARBA" id="ARBA00024190"/>
    </source>
</evidence>
<evidence type="ECO:0000313" key="15">
    <source>
        <dbReference type="EMBL" id="CAB3988219.1"/>
    </source>
</evidence>
<keyword evidence="10" id="KW-0472">Membrane</keyword>
<protein>
    <recommendedName>
        <fullName evidence="4">Zinc finger MYND domain-containing protein 10</fullName>
    </recommendedName>
</protein>
<evidence type="ECO:0000256" key="3">
    <source>
        <dbReference type="ARBA" id="ARBA00005373"/>
    </source>
</evidence>
<dbReference type="OrthoDB" id="432970at2759"/>
<dbReference type="PANTHER" id="PTHR13244">
    <property type="entry name" value="ZINC FINGER MYND DOMAIN CONTAINING PROTEIN 10"/>
    <property type="match status" value="1"/>
</dbReference>
<evidence type="ECO:0000256" key="4">
    <source>
        <dbReference type="ARBA" id="ARBA00016317"/>
    </source>
</evidence>
<dbReference type="Proteomes" id="UP001152795">
    <property type="component" value="Unassembled WGS sequence"/>
</dbReference>
<keyword evidence="9" id="KW-0862">Zinc</keyword>
<dbReference type="PROSITE" id="PS01360">
    <property type="entry name" value="ZF_MYND_1"/>
    <property type="match status" value="1"/>
</dbReference>
<keyword evidence="5" id="KW-1003">Cell membrane</keyword>
<dbReference type="InterPro" id="IPR002893">
    <property type="entry name" value="Znf_MYND"/>
</dbReference>
<accession>A0A7D9HM18</accession>
<dbReference type="Gene3D" id="6.10.140.2220">
    <property type="match status" value="1"/>
</dbReference>
<dbReference type="PANTHER" id="PTHR13244:SF7">
    <property type="entry name" value="ZINC FINGER MYND DOMAIN-CONTAINING PROTEIN 10"/>
    <property type="match status" value="1"/>
</dbReference>
<organism evidence="15 16">
    <name type="scientific">Paramuricea clavata</name>
    <name type="common">Red gorgonian</name>
    <name type="synonym">Violescent sea-whip</name>
    <dbReference type="NCBI Taxonomy" id="317549"/>
    <lineage>
        <taxon>Eukaryota</taxon>
        <taxon>Metazoa</taxon>
        <taxon>Cnidaria</taxon>
        <taxon>Anthozoa</taxon>
        <taxon>Octocorallia</taxon>
        <taxon>Malacalcyonacea</taxon>
        <taxon>Plexauridae</taxon>
        <taxon>Paramuricea</taxon>
    </lineage>
</organism>
<evidence type="ECO:0000256" key="5">
    <source>
        <dbReference type="ARBA" id="ARBA00022475"/>
    </source>
</evidence>
<evidence type="ECO:0000259" key="14">
    <source>
        <dbReference type="PROSITE" id="PS50865"/>
    </source>
</evidence>
<name>A0A7D9HM18_PARCT</name>
<dbReference type="SUPFAM" id="SSF144232">
    <property type="entry name" value="HIT/MYND zinc finger-like"/>
    <property type="match status" value="1"/>
</dbReference>
<comment type="subcellular location">
    <subcellularLocation>
        <location evidence="1">Apical cell membrane</location>
    </subcellularLocation>
    <subcellularLocation>
        <location evidence="2">Cytoplasm</location>
        <location evidence="2">Cytoskeleton</location>
        <location evidence="2">Microtubule organizing center</location>
        <location evidence="2">Centrosome</location>
    </subcellularLocation>
    <subcellularLocation>
        <location evidence="12">Dynein axonemal particle</location>
    </subcellularLocation>
</comment>
<evidence type="ECO:0000256" key="13">
    <source>
        <dbReference type="ARBA" id="ARBA00045527"/>
    </source>
</evidence>
<proteinExistence type="inferred from homology"/>
<dbReference type="GO" id="GO:0016324">
    <property type="term" value="C:apical plasma membrane"/>
    <property type="evidence" value="ECO:0007669"/>
    <property type="project" value="UniProtKB-SubCell"/>
</dbReference>
<evidence type="ECO:0000256" key="2">
    <source>
        <dbReference type="ARBA" id="ARBA00004300"/>
    </source>
</evidence>
<keyword evidence="7" id="KW-0479">Metal-binding</keyword>
<keyword evidence="8" id="KW-0863">Zinc-finger</keyword>
<comment type="similarity">
    <text evidence="3">Belongs to the ZMYND10 family.</text>
</comment>
<dbReference type="GO" id="GO:0120293">
    <property type="term" value="C:dynein axonemal particle"/>
    <property type="evidence" value="ECO:0007669"/>
    <property type="project" value="UniProtKB-SubCell"/>
</dbReference>
<dbReference type="Pfam" id="PF01753">
    <property type="entry name" value="zf-MYND"/>
    <property type="match status" value="1"/>
</dbReference>
<evidence type="ECO:0000256" key="8">
    <source>
        <dbReference type="ARBA" id="ARBA00022771"/>
    </source>
</evidence>
<feature type="domain" description="MYND-type" evidence="14">
    <location>
        <begin position="406"/>
        <end position="442"/>
    </location>
</feature>
<comment type="function">
    <text evidence="13">Plays a role in axonemal structure organization and motility. Involved in axonemal pre-assembly of inner and outer dynein arms (IDA and ODA, respectively) for proper axoneme building for cilia motility. May act by indirectly regulating transcription of dynein proteins.</text>
</comment>
<dbReference type="GO" id="GO:0005813">
    <property type="term" value="C:centrosome"/>
    <property type="evidence" value="ECO:0007669"/>
    <property type="project" value="UniProtKB-SubCell"/>
</dbReference>
<reference evidence="15" key="1">
    <citation type="submission" date="2020-04" db="EMBL/GenBank/DDBJ databases">
        <authorList>
            <person name="Alioto T."/>
            <person name="Alioto T."/>
            <person name="Gomez Garrido J."/>
        </authorList>
    </citation>
    <scope>NUCLEOTIDE SEQUENCE</scope>
    <source>
        <strain evidence="15">A484AB</strain>
    </source>
</reference>
<keyword evidence="6" id="KW-0963">Cytoplasm</keyword>
<evidence type="ECO:0000256" key="7">
    <source>
        <dbReference type="ARBA" id="ARBA00022723"/>
    </source>
</evidence>
<dbReference type="PROSITE" id="PS50865">
    <property type="entry name" value="ZF_MYND_2"/>
    <property type="match status" value="1"/>
</dbReference>
<evidence type="ECO:0000256" key="1">
    <source>
        <dbReference type="ARBA" id="ARBA00004221"/>
    </source>
</evidence>
<evidence type="ECO:0000256" key="11">
    <source>
        <dbReference type="ARBA" id="ARBA00023212"/>
    </source>
</evidence>
<dbReference type="GO" id="GO:0008270">
    <property type="term" value="F:zinc ion binding"/>
    <property type="evidence" value="ECO:0007669"/>
    <property type="project" value="UniProtKB-KW"/>
</dbReference>
<gene>
    <name evidence="15" type="ORF">PACLA_8A024476</name>
</gene>
<evidence type="ECO:0000256" key="10">
    <source>
        <dbReference type="ARBA" id="ARBA00023136"/>
    </source>
</evidence>
<comment type="caution">
    <text evidence="15">The sequence shown here is derived from an EMBL/GenBank/DDBJ whole genome shotgun (WGS) entry which is preliminary data.</text>
</comment>
<evidence type="ECO:0000313" key="16">
    <source>
        <dbReference type="Proteomes" id="UP001152795"/>
    </source>
</evidence>
<dbReference type="FunFam" id="6.10.140.2220:FF:000009">
    <property type="entry name" value="Zinc finger MYND domain-containing protein 10"/>
    <property type="match status" value="1"/>
</dbReference>
<sequence length="449" mass="51910">MENSANQPLIGSDMAEMSQIVLASEAELYVQALKPNNIQDLGNAKWHVNHEHIEKLNMQAIMNASMNTDEFVKELLISHEKIPIIIHDVLVSEIWRNKVLPLILQSEFNPGTTLPMYMVLFHEVSLISLLETTLYYKESCEAAGDNIIDLVDFCHRQIAYLIAREDCDAETTNEETNSTLKELIDQAEEIRFNVGVKAVSILRYIIDHMSSLPLSVMTRILNTHDIPVALVQLAERPPWIKRDKKGNLLKFIDGKWKSLPDSERFHITKNEGQVWLSLFHLLMDPECRRKYELNTYNKTQILKLRGYLNEILLDQIPNLIDLQRYLEHLAVVEPPMAKKDLVLEQVPEIRDKLLKENKDMWGKIAKHQMKHCFNPSGQQLKNQAKIWANTYSIESLEGLISDPPKCANCGQSASKRCSRCQNEWYCKRECQVKHWSKHKVSCNLMAEKR</sequence>
<evidence type="ECO:0000256" key="9">
    <source>
        <dbReference type="ARBA" id="ARBA00022833"/>
    </source>
</evidence>
<keyword evidence="11" id="KW-0206">Cytoskeleton</keyword>
<evidence type="ECO:0000256" key="6">
    <source>
        <dbReference type="ARBA" id="ARBA00022490"/>
    </source>
</evidence>
<dbReference type="AlphaFoldDB" id="A0A7D9HM18"/>
<dbReference type="EMBL" id="CACRXK020001293">
    <property type="protein sequence ID" value="CAB3988219.1"/>
    <property type="molecule type" value="Genomic_DNA"/>
</dbReference>
<keyword evidence="16" id="KW-1185">Reference proteome</keyword>